<dbReference type="Gene3D" id="1.10.10.60">
    <property type="entry name" value="Homeodomain-like"/>
    <property type="match status" value="1"/>
</dbReference>
<evidence type="ECO:0000259" key="8">
    <source>
        <dbReference type="PROSITE" id="PS50071"/>
    </source>
</evidence>
<feature type="compositionally biased region" description="Low complexity" evidence="7">
    <location>
        <begin position="792"/>
        <end position="802"/>
    </location>
</feature>
<evidence type="ECO:0000256" key="1">
    <source>
        <dbReference type="ARBA" id="ARBA00004123"/>
    </source>
</evidence>
<feature type="region of interest" description="Disordered" evidence="7">
    <location>
        <begin position="421"/>
        <end position="440"/>
    </location>
</feature>
<name>A0A1A6AFQ3_9TREE</name>
<dbReference type="InterPro" id="IPR001356">
    <property type="entry name" value="HD"/>
</dbReference>
<dbReference type="STRING" id="1296121.A0A1A6AFQ3"/>
<feature type="compositionally biased region" description="Low complexity" evidence="7">
    <location>
        <begin position="708"/>
        <end position="721"/>
    </location>
</feature>
<feature type="domain" description="Homeobox" evidence="8">
    <location>
        <begin position="401"/>
        <end position="463"/>
    </location>
</feature>
<dbReference type="PROSITE" id="PS50071">
    <property type="entry name" value="HOMEOBOX_2"/>
    <property type="match status" value="1"/>
</dbReference>
<dbReference type="InterPro" id="IPR009057">
    <property type="entry name" value="Homeodomain-like_sf"/>
</dbReference>
<dbReference type="Pfam" id="PF00046">
    <property type="entry name" value="Homeodomain"/>
    <property type="match status" value="1"/>
</dbReference>
<dbReference type="OrthoDB" id="6159439at2759"/>
<feature type="compositionally biased region" description="Polar residues" evidence="7">
    <location>
        <begin position="735"/>
        <end position="754"/>
    </location>
</feature>
<sequence>MSPTASPFRFPNTMDREDDHQMIDPSSLLLPKSTPISSEASEYGQQSITPQPTHVDNNASASTFWPDAAADIGGSSLPSGLPMTPAWSFDHLSNATHATPPDAQSEISSRSTHTTPASASAKFIYPNSTPSRPTAISNNMIFRDANAPIQTPSTAAGTPWPSTASTSTMDHTFMPPPPPNSASQSMSTSHNHAGMQGSHNHHISLSGALTGLSPMLAGFTTSSPTFDQTIQSPTPGTGSGSSVTSPVNAQLSRPGGPIRTFSASAAIPQTTRKRSNTLMTLASSTPSASFGPSSYPYPSPRFPNSLMNHHVHPGPLPQGAAANRLNRQPSVPLMTAEPKRLFHPSPATAISPAIGADMSQMTMDDGYGRVNTGMMGLGMPMGYNSMPIGMMGMGLRATPPMEAKPPRFKPTKEQLEILIKSYDENKNPDGPAREALAKRLGPAVRPKTLQIWFQNRRSKSRAKERDANLPKPLHTRGDSSSLGHRSSASTSASKGGGNKGVDMDALKGLIHDDDANLTILPITVLSIANWTRFLMPGTGIAHPDLAATIRFPPSDQPSLYLNVVHQTDTFRIEIPISPSAMSNLQSVQNPSLNTEAVAISFELSMSTAKYAAWTEGEKAGQGLWSEVGDFTGGETHGGGKCELTGDKEVNKFVARLGPAGRKAELGDHQILLTAFSRVQQYLASQTYPSTTSNMNAALPASSGGSWRFPSMSSSTSFPSTTGGVQTPPFELPMLTNLQTTQHQRQRSFSQPDLKSSSSGGSGDSASLSEFDLTSKAMKFSQTDASGQVPLPSTATATTSSTTGLETQNDVSGYGWNTVHSPDHFTNTTMHPQIPTPSTGQNPPLGNWGFPVTANTSTEAKATLHTPISSTMNPASLEGEGMGMTSSFNQFQTLNSGLNSITSNSNNAQPGFSAIERYPGTQSECSSEMDLGTPPFEFEDKSSNGTTATATAKMSEETADNLIFGVEQGPQAGL</sequence>
<evidence type="ECO:0000256" key="6">
    <source>
        <dbReference type="RuleBase" id="RU000682"/>
    </source>
</evidence>
<keyword evidence="3 5" id="KW-0371">Homeobox</keyword>
<evidence type="ECO:0000256" key="3">
    <source>
        <dbReference type="ARBA" id="ARBA00023155"/>
    </source>
</evidence>
<feature type="region of interest" description="Disordered" evidence="7">
    <location>
        <begin position="149"/>
        <end position="206"/>
    </location>
</feature>
<dbReference type="PANTHER" id="PTHR24208">
    <property type="entry name" value="LIM/HOMEOBOX PROTEIN LHX"/>
    <property type="match status" value="1"/>
</dbReference>
<feature type="compositionally biased region" description="Low complexity" evidence="7">
    <location>
        <begin position="755"/>
        <end position="767"/>
    </location>
</feature>
<feature type="compositionally biased region" description="Low complexity" evidence="7">
    <location>
        <begin position="232"/>
        <end position="247"/>
    </location>
</feature>
<comment type="subcellular location">
    <subcellularLocation>
        <location evidence="1 5 6">Nucleus</location>
    </subcellularLocation>
</comment>
<feature type="region of interest" description="Disordered" evidence="7">
    <location>
        <begin position="689"/>
        <end position="767"/>
    </location>
</feature>
<gene>
    <name evidence="9" type="ORF">I303_00725</name>
</gene>
<feature type="region of interest" description="Disordered" evidence="7">
    <location>
        <begin position="936"/>
        <end position="973"/>
    </location>
</feature>
<dbReference type="GO" id="GO:0005634">
    <property type="term" value="C:nucleus"/>
    <property type="evidence" value="ECO:0007669"/>
    <property type="project" value="UniProtKB-SubCell"/>
</dbReference>
<dbReference type="AlphaFoldDB" id="A0A1A6AFQ3"/>
<feature type="compositionally biased region" description="Polar residues" evidence="7">
    <location>
        <begin position="942"/>
        <end position="951"/>
    </location>
</feature>
<feature type="compositionally biased region" description="Low complexity" evidence="7">
    <location>
        <begin position="478"/>
        <end position="493"/>
    </location>
</feature>
<feature type="compositionally biased region" description="Basic and acidic residues" evidence="7">
    <location>
        <begin position="421"/>
        <end position="437"/>
    </location>
</feature>
<feature type="compositionally biased region" description="Polar residues" evidence="7">
    <location>
        <begin position="181"/>
        <end position="191"/>
    </location>
</feature>
<feature type="compositionally biased region" description="Polar residues" evidence="7">
    <location>
        <begin position="34"/>
        <end position="61"/>
    </location>
</feature>
<feature type="compositionally biased region" description="Polar residues" evidence="7">
    <location>
        <begin position="149"/>
        <end position="170"/>
    </location>
</feature>
<organism evidence="9">
    <name type="scientific">Kwoniella dejecticola CBS 10117</name>
    <dbReference type="NCBI Taxonomy" id="1296121"/>
    <lineage>
        <taxon>Eukaryota</taxon>
        <taxon>Fungi</taxon>
        <taxon>Dikarya</taxon>
        <taxon>Basidiomycota</taxon>
        <taxon>Agaricomycotina</taxon>
        <taxon>Tremellomycetes</taxon>
        <taxon>Tremellales</taxon>
        <taxon>Cryptococcaceae</taxon>
        <taxon>Kwoniella</taxon>
    </lineage>
</organism>
<feature type="region of interest" description="Disordered" evidence="7">
    <location>
        <begin position="450"/>
        <end position="499"/>
    </location>
</feature>
<keyword evidence="2 5" id="KW-0238">DNA-binding</keyword>
<feature type="DNA-binding region" description="Homeobox" evidence="5">
    <location>
        <begin position="403"/>
        <end position="464"/>
    </location>
</feature>
<keyword evidence="4 5" id="KW-0539">Nucleus</keyword>
<proteinExistence type="predicted"/>
<dbReference type="SUPFAM" id="SSF46689">
    <property type="entry name" value="Homeodomain-like"/>
    <property type="match status" value="1"/>
</dbReference>
<evidence type="ECO:0000256" key="2">
    <source>
        <dbReference type="ARBA" id="ARBA00023125"/>
    </source>
</evidence>
<accession>A0A1A6AFQ3</accession>
<dbReference type="GO" id="GO:0000977">
    <property type="term" value="F:RNA polymerase II transcription regulatory region sequence-specific DNA binding"/>
    <property type="evidence" value="ECO:0007669"/>
    <property type="project" value="TreeGrafter"/>
</dbReference>
<dbReference type="PANTHER" id="PTHR24208:SF166">
    <property type="entry name" value="LIM HOMEOBOX TRANSCRIPTION FACTOR 1 ALPHA, ISOFORM B"/>
    <property type="match status" value="1"/>
</dbReference>
<feature type="region of interest" description="Disordered" evidence="7">
    <location>
        <begin position="92"/>
        <end position="130"/>
    </location>
</feature>
<dbReference type="EMBL" id="KI894027">
    <property type="protein sequence ID" value="OBR88907.1"/>
    <property type="molecule type" value="Genomic_DNA"/>
</dbReference>
<feature type="compositionally biased region" description="Polar residues" evidence="7">
    <location>
        <begin position="261"/>
        <end position="275"/>
    </location>
</feature>
<evidence type="ECO:0000256" key="5">
    <source>
        <dbReference type="PROSITE-ProRule" id="PRU00108"/>
    </source>
</evidence>
<feature type="region of interest" description="Disordered" evidence="7">
    <location>
        <begin position="1"/>
        <end position="61"/>
    </location>
</feature>
<evidence type="ECO:0000256" key="7">
    <source>
        <dbReference type="SAM" id="MobiDB-lite"/>
    </source>
</evidence>
<feature type="compositionally biased region" description="Polar residues" evidence="7">
    <location>
        <begin position="105"/>
        <end position="118"/>
    </location>
</feature>
<dbReference type="GO" id="GO:0000981">
    <property type="term" value="F:DNA-binding transcription factor activity, RNA polymerase II-specific"/>
    <property type="evidence" value="ECO:0007669"/>
    <property type="project" value="TreeGrafter"/>
</dbReference>
<dbReference type="CDD" id="cd00086">
    <property type="entry name" value="homeodomain"/>
    <property type="match status" value="1"/>
</dbReference>
<protein>
    <recommendedName>
        <fullName evidence="8">Homeobox domain-containing protein</fullName>
    </recommendedName>
</protein>
<dbReference type="SMART" id="SM00389">
    <property type="entry name" value="HOX"/>
    <property type="match status" value="1"/>
</dbReference>
<dbReference type="InterPro" id="IPR050453">
    <property type="entry name" value="LIM_Homeobox_TF"/>
</dbReference>
<reference evidence="9" key="1">
    <citation type="submission" date="2013-07" db="EMBL/GenBank/DDBJ databases">
        <title>The Genome Sequence of Cryptococcus dejecticola CBS10117.</title>
        <authorList>
            <consortium name="The Broad Institute Genome Sequencing Platform"/>
            <person name="Cuomo C."/>
            <person name="Litvintseva A."/>
            <person name="Chen Y."/>
            <person name="Heitman J."/>
            <person name="Sun S."/>
            <person name="Springer D."/>
            <person name="Dromer F."/>
            <person name="Young S.K."/>
            <person name="Zeng Q."/>
            <person name="Gargeya S."/>
            <person name="Fitzgerald M."/>
            <person name="Abouelleil A."/>
            <person name="Alvarado L."/>
            <person name="Berlin A.M."/>
            <person name="Chapman S.B."/>
            <person name="Dewar J."/>
            <person name="Goldberg J."/>
            <person name="Griggs A."/>
            <person name="Gujja S."/>
            <person name="Hansen M."/>
            <person name="Howarth C."/>
            <person name="Imamovic A."/>
            <person name="Larimer J."/>
            <person name="McCowan C."/>
            <person name="Murphy C."/>
            <person name="Pearson M."/>
            <person name="Priest M."/>
            <person name="Roberts A."/>
            <person name="Saif S."/>
            <person name="Shea T."/>
            <person name="Sykes S."/>
            <person name="Wortman J."/>
            <person name="Nusbaum C."/>
            <person name="Birren B."/>
        </authorList>
    </citation>
    <scope>NUCLEOTIDE SEQUENCE [LARGE SCALE GENOMIC DNA]</scope>
    <source>
        <strain evidence="9">CBS 10117</strain>
    </source>
</reference>
<feature type="region of interest" description="Disordered" evidence="7">
    <location>
        <begin position="781"/>
        <end position="809"/>
    </location>
</feature>
<evidence type="ECO:0000313" key="9">
    <source>
        <dbReference type="EMBL" id="OBR88907.1"/>
    </source>
</evidence>
<feature type="region of interest" description="Disordered" evidence="7">
    <location>
        <begin position="223"/>
        <end position="275"/>
    </location>
</feature>
<evidence type="ECO:0000256" key="4">
    <source>
        <dbReference type="ARBA" id="ARBA00023242"/>
    </source>
</evidence>
<dbReference type="VEuPathDB" id="FungiDB:I303_00725"/>